<protein>
    <submittedName>
        <fullName evidence="3">Uncharacterized protein</fullName>
    </submittedName>
</protein>
<sequence>MNDDPLHVPAAEAEVVRVFALDLPEEQAEKLADQPPANGRPSPLAELAGVPGLDRAHVEIFPVSDLRGVGLAGYLVDGLGIDAAEVEAARIGLESETGYIVILHSRAFGGHEVTIQPKMGLRWLGTYRLAQADPAGQMPRVASAERPAATDEDPTPAPPVGRVSRVAMLLILLAAGLLVLILAFLFGSSRG</sequence>
<accession>A0ABV7GST7</accession>
<feature type="transmembrane region" description="Helical" evidence="2">
    <location>
        <begin position="166"/>
        <end position="186"/>
    </location>
</feature>
<keyword evidence="2" id="KW-1133">Transmembrane helix</keyword>
<proteinExistence type="predicted"/>
<keyword evidence="2" id="KW-0812">Transmembrane</keyword>
<evidence type="ECO:0000256" key="1">
    <source>
        <dbReference type="SAM" id="MobiDB-lite"/>
    </source>
</evidence>
<comment type="caution">
    <text evidence="3">The sequence shown here is derived from an EMBL/GenBank/DDBJ whole genome shotgun (WGS) entry which is preliminary data.</text>
</comment>
<dbReference type="Proteomes" id="UP001595632">
    <property type="component" value="Unassembled WGS sequence"/>
</dbReference>
<name>A0ABV7GST7_9RHOB</name>
<evidence type="ECO:0000256" key="2">
    <source>
        <dbReference type="SAM" id="Phobius"/>
    </source>
</evidence>
<feature type="region of interest" description="Disordered" evidence="1">
    <location>
        <begin position="136"/>
        <end position="157"/>
    </location>
</feature>
<dbReference type="EMBL" id="JBHRTB010000010">
    <property type="protein sequence ID" value="MFC3142122.1"/>
    <property type="molecule type" value="Genomic_DNA"/>
</dbReference>
<organism evidence="3 4">
    <name type="scientific">Psychromarinibacter halotolerans</name>
    <dbReference type="NCBI Taxonomy" id="1775175"/>
    <lineage>
        <taxon>Bacteria</taxon>
        <taxon>Pseudomonadati</taxon>
        <taxon>Pseudomonadota</taxon>
        <taxon>Alphaproteobacteria</taxon>
        <taxon>Rhodobacterales</taxon>
        <taxon>Paracoccaceae</taxon>
        <taxon>Psychromarinibacter</taxon>
    </lineage>
</organism>
<evidence type="ECO:0000313" key="3">
    <source>
        <dbReference type="EMBL" id="MFC3142122.1"/>
    </source>
</evidence>
<gene>
    <name evidence="3" type="ORF">ACFOGP_05345</name>
</gene>
<reference evidence="4" key="1">
    <citation type="journal article" date="2019" name="Int. J. Syst. Evol. Microbiol.">
        <title>The Global Catalogue of Microorganisms (GCM) 10K type strain sequencing project: providing services to taxonomists for standard genome sequencing and annotation.</title>
        <authorList>
            <consortium name="The Broad Institute Genomics Platform"/>
            <consortium name="The Broad Institute Genome Sequencing Center for Infectious Disease"/>
            <person name="Wu L."/>
            <person name="Ma J."/>
        </authorList>
    </citation>
    <scope>NUCLEOTIDE SEQUENCE [LARGE SCALE GENOMIC DNA]</scope>
    <source>
        <strain evidence="4">KCTC 52366</strain>
    </source>
</reference>
<evidence type="ECO:0000313" key="4">
    <source>
        <dbReference type="Proteomes" id="UP001595632"/>
    </source>
</evidence>
<keyword evidence="4" id="KW-1185">Reference proteome</keyword>
<dbReference type="RefSeq" id="WP_275631641.1">
    <property type="nucleotide sequence ID" value="NZ_JARGYD010000002.1"/>
</dbReference>
<keyword evidence="2" id="KW-0472">Membrane</keyword>